<dbReference type="EMBL" id="CP144748">
    <property type="protein sequence ID" value="WVZ70243.1"/>
    <property type="molecule type" value="Genomic_DNA"/>
</dbReference>
<protein>
    <submittedName>
        <fullName evidence="2">Uncharacterized protein</fullName>
    </submittedName>
</protein>
<sequence length="84" mass="9603">MVESSWRWSLQPTAQRKMSSTTFQHTLQPTAKRHDRVPKSDGHRHRSSAPEVEDDARRVMGEVVVTAVHLLNRMPMKSLVSITP</sequence>
<feature type="compositionally biased region" description="Basic residues" evidence="1">
    <location>
        <begin position="31"/>
        <end position="47"/>
    </location>
</feature>
<feature type="region of interest" description="Disordered" evidence="1">
    <location>
        <begin position="1"/>
        <end position="55"/>
    </location>
</feature>
<accession>A0AAQ3WQ81</accession>
<reference evidence="2 3" key="1">
    <citation type="submission" date="2024-02" db="EMBL/GenBank/DDBJ databases">
        <title>High-quality chromosome-scale genome assembly of Pensacola bahiagrass (Paspalum notatum Flugge var. saurae).</title>
        <authorList>
            <person name="Vega J.M."/>
            <person name="Podio M."/>
            <person name="Orjuela J."/>
            <person name="Siena L.A."/>
            <person name="Pessino S.C."/>
            <person name="Combes M.C."/>
            <person name="Mariac C."/>
            <person name="Albertini E."/>
            <person name="Pupilli F."/>
            <person name="Ortiz J.P.A."/>
            <person name="Leblanc O."/>
        </authorList>
    </citation>
    <scope>NUCLEOTIDE SEQUENCE [LARGE SCALE GENOMIC DNA]</scope>
    <source>
        <strain evidence="2">R1</strain>
        <tissue evidence="2">Leaf</tissue>
    </source>
</reference>
<evidence type="ECO:0000313" key="3">
    <source>
        <dbReference type="Proteomes" id="UP001341281"/>
    </source>
</evidence>
<evidence type="ECO:0000256" key="1">
    <source>
        <dbReference type="SAM" id="MobiDB-lite"/>
    </source>
</evidence>
<feature type="compositionally biased region" description="Polar residues" evidence="1">
    <location>
        <begin position="1"/>
        <end position="29"/>
    </location>
</feature>
<name>A0AAQ3WQ81_PASNO</name>
<dbReference type="Proteomes" id="UP001341281">
    <property type="component" value="Chromosome 04"/>
</dbReference>
<proteinExistence type="predicted"/>
<gene>
    <name evidence="2" type="ORF">U9M48_018923</name>
</gene>
<dbReference type="AlphaFoldDB" id="A0AAQ3WQ81"/>
<evidence type="ECO:0000313" key="2">
    <source>
        <dbReference type="EMBL" id="WVZ70243.1"/>
    </source>
</evidence>
<keyword evidence="3" id="KW-1185">Reference proteome</keyword>
<organism evidence="2 3">
    <name type="scientific">Paspalum notatum var. saurae</name>
    <dbReference type="NCBI Taxonomy" id="547442"/>
    <lineage>
        <taxon>Eukaryota</taxon>
        <taxon>Viridiplantae</taxon>
        <taxon>Streptophyta</taxon>
        <taxon>Embryophyta</taxon>
        <taxon>Tracheophyta</taxon>
        <taxon>Spermatophyta</taxon>
        <taxon>Magnoliopsida</taxon>
        <taxon>Liliopsida</taxon>
        <taxon>Poales</taxon>
        <taxon>Poaceae</taxon>
        <taxon>PACMAD clade</taxon>
        <taxon>Panicoideae</taxon>
        <taxon>Andropogonodae</taxon>
        <taxon>Paspaleae</taxon>
        <taxon>Paspalinae</taxon>
        <taxon>Paspalum</taxon>
    </lineage>
</organism>